<dbReference type="Gene3D" id="3.40.50.300">
    <property type="entry name" value="P-loop containing nucleotide triphosphate hydrolases"/>
    <property type="match status" value="2"/>
</dbReference>
<dbReference type="InterPro" id="IPR027417">
    <property type="entry name" value="P-loop_NTPase"/>
</dbReference>
<accession>A0A558A117</accession>
<organism evidence="2 3">
    <name type="scientific">Amycolatopsis acidiphila</name>
    <dbReference type="NCBI Taxonomy" id="715473"/>
    <lineage>
        <taxon>Bacteria</taxon>
        <taxon>Bacillati</taxon>
        <taxon>Actinomycetota</taxon>
        <taxon>Actinomycetes</taxon>
        <taxon>Pseudonocardiales</taxon>
        <taxon>Pseudonocardiaceae</taxon>
        <taxon>Amycolatopsis</taxon>
    </lineage>
</organism>
<dbReference type="AlphaFoldDB" id="A0A558A117"/>
<dbReference type="Proteomes" id="UP000318578">
    <property type="component" value="Unassembled WGS sequence"/>
</dbReference>
<gene>
    <name evidence="2" type="ORF">FNH06_29460</name>
</gene>
<feature type="domain" description="AAA+ ATPase" evidence="1">
    <location>
        <begin position="55"/>
        <end position="309"/>
    </location>
</feature>
<keyword evidence="3" id="KW-1185">Reference proteome</keyword>
<dbReference type="GO" id="GO:0006302">
    <property type="term" value="P:double-strand break repair"/>
    <property type="evidence" value="ECO:0007669"/>
    <property type="project" value="InterPro"/>
</dbReference>
<proteinExistence type="predicted"/>
<evidence type="ECO:0000259" key="1">
    <source>
        <dbReference type="SMART" id="SM00382"/>
    </source>
</evidence>
<dbReference type="PANTHER" id="PTHR43581">
    <property type="entry name" value="ATP/GTP PHOSPHATASE"/>
    <property type="match status" value="1"/>
</dbReference>
<dbReference type="InterPro" id="IPR003593">
    <property type="entry name" value="AAA+_ATPase"/>
</dbReference>
<dbReference type="OrthoDB" id="9815944at2"/>
<evidence type="ECO:0000313" key="2">
    <source>
        <dbReference type="EMBL" id="TVT17952.1"/>
    </source>
</evidence>
<dbReference type="GO" id="GO:0016887">
    <property type="term" value="F:ATP hydrolysis activity"/>
    <property type="evidence" value="ECO:0007669"/>
    <property type="project" value="InterPro"/>
</dbReference>
<dbReference type="SUPFAM" id="SSF52540">
    <property type="entry name" value="P-loop containing nucleoside triphosphate hydrolases"/>
    <property type="match status" value="1"/>
</dbReference>
<dbReference type="InterPro" id="IPR051396">
    <property type="entry name" value="Bact_Antivir_Def_Nuclease"/>
</dbReference>
<dbReference type="InterPro" id="IPR038729">
    <property type="entry name" value="Rad50/SbcC_AAA"/>
</dbReference>
<dbReference type="SMART" id="SM00382">
    <property type="entry name" value="AAA"/>
    <property type="match status" value="1"/>
</dbReference>
<dbReference type="PANTHER" id="PTHR43581:SF2">
    <property type="entry name" value="EXCINUCLEASE ATPASE SUBUNIT"/>
    <property type="match status" value="1"/>
</dbReference>
<dbReference type="EMBL" id="VJZA01000069">
    <property type="protein sequence ID" value="TVT17952.1"/>
    <property type="molecule type" value="Genomic_DNA"/>
</dbReference>
<name>A0A558A117_9PSEU</name>
<dbReference type="InterPro" id="IPR003959">
    <property type="entry name" value="ATPase_AAA_core"/>
</dbReference>
<sequence length="502" mass="56026">MGMALERCMEPVRTAAGLEADWNTERNSEKGWPQFLESVSIDGLRGWRGKEIEFRFPVVAIAGVNGSGKSTVLKAAATAYRAKKTTSKHLKSVTFNPDDFFPSTPWENVNGVVLEHRFRLGGEVRTVRIRKRTERWRGMPSRAERVLFFLDISRIQPIDTLIGYGKLAKSAAFSGDGMLELSDEFRALLSRVLGISFSSGKVLSQGEKQVGVLERNNMTYSNYHQGAGEDTTADLVAMLQELPRNSLVVIDEVEASLHPRAQRRLMAELLDVARRKRLQFILSTHSPYIFEQLPQTARIFIHLDRSYGRQVIYGVTPEFALSLMDDVGHPELTLYCEDAESVFLVDRIVSYEDFNSTLAKRIRMVSVGPASTVKAIGRVAAEGKLPGKGLGVLDGDQDLAEGCIKIPGSKSPEATLFQSFTSAQWASVAELLGVRPGDLEDAVEDAMRLENVHTWCRRTAERLGPRVRAQRVWEDAVSVWVDQILPDADRKAFVEEIRSRLG</sequence>
<dbReference type="Pfam" id="PF13304">
    <property type="entry name" value="AAA_21"/>
    <property type="match status" value="1"/>
</dbReference>
<reference evidence="2 3" key="1">
    <citation type="submission" date="2019-07" db="EMBL/GenBank/DDBJ databases">
        <title>New species of Amycolatopsis and Streptomyces.</title>
        <authorList>
            <person name="Duangmal K."/>
            <person name="Teo W.F.A."/>
            <person name="Lipun K."/>
        </authorList>
    </citation>
    <scope>NUCLEOTIDE SEQUENCE [LARGE SCALE GENOMIC DNA]</scope>
    <source>
        <strain evidence="2 3">JCM 30562</strain>
    </source>
</reference>
<dbReference type="GO" id="GO:0005524">
    <property type="term" value="F:ATP binding"/>
    <property type="evidence" value="ECO:0007669"/>
    <property type="project" value="InterPro"/>
</dbReference>
<protein>
    <submittedName>
        <fullName evidence="2">AAA family ATPase</fullName>
    </submittedName>
</protein>
<evidence type="ECO:0000313" key="3">
    <source>
        <dbReference type="Proteomes" id="UP000318578"/>
    </source>
</evidence>
<comment type="caution">
    <text evidence="2">The sequence shown here is derived from an EMBL/GenBank/DDBJ whole genome shotgun (WGS) entry which is preliminary data.</text>
</comment>
<dbReference type="Pfam" id="PF13476">
    <property type="entry name" value="AAA_23"/>
    <property type="match status" value="1"/>
</dbReference>